<evidence type="ECO:0000256" key="1">
    <source>
        <dbReference type="SAM" id="SignalP"/>
    </source>
</evidence>
<feature type="signal peptide" evidence="1">
    <location>
        <begin position="1"/>
        <end position="19"/>
    </location>
</feature>
<dbReference type="RefSeq" id="WP_102435434.1">
    <property type="nucleotide sequence ID" value="NZ_CAWNVI010000115.1"/>
</dbReference>
<feature type="chain" id="PRO_5014957518" evidence="1">
    <location>
        <begin position="20"/>
        <end position="101"/>
    </location>
</feature>
<protein>
    <submittedName>
        <fullName evidence="2">Uncharacterized protein</fullName>
    </submittedName>
</protein>
<evidence type="ECO:0000313" key="3">
    <source>
        <dbReference type="Proteomes" id="UP000235406"/>
    </source>
</evidence>
<organism evidence="2 3">
    <name type="scientific">Vibrio lentus</name>
    <dbReference type="NCBI Taxonomy" id="136468"/>
    <lineage>
        <taxon>Bacteria</taxon>
        <taxon>Pseudomonadati</taxon>
        <taxon>Pseudomonadota</taxon>
        <taxon>Gammaproteobacteria</taxon>
        <taxon>Vibrionales</taxon>
        <taxon>Vibrionaceae</taxon>
        <taxon>Vibrio</taxon>
    </lineage>
</organism>
<keyword evidence="1" id="KW-0732">Signal</keyword>
<reference evidence="3" key="1">
    <citation type="submission" date="2016-07" db="EMBL/GenBank/DDBJ databases">
        <title>Nontailed viruses are major unrecognized killers of bacteria in the ocean.</title>
        <authorList>
            <person name="Kauffman K."/>
            <person name="Hussain F."/>
            <person name="Yang J."/>
            <person name="Arevalo P."/>
            <person name="Brown J."/>
            <person name="Cutler M."/>
            <person name="Kelly L."/>
            <person name="Polz M.F."/>
        </authorList>
    </citation>
    <scope>NUCLEOTIDE SEQUENCE [LARGE SCALE GENOMIC DNA]</scope>
    <source>
        <strain evidence="3">10N.261.46.F8</strain>
    </source>
</reference>
<name>A0A2N7K4Y9_9VIBR</name>
<comment type="caution">
    <text evidence="2">The sequence shown here is derived from an EMBL/GenBank/DDBJ whole genome shotgun (WGS) entry which is preliminary data.</text>
</comment>
<dbReference type="Proteomes" id="UP000235406">
    <property type="component" value="Unassembled WGS sequence"/>
</dbReference>
<accession>A0A2N7K4Y9</accession>
<evidence type="ECO:0000313" key="2">
    <source>
        <dbReference type="EMBL" id="PMM69311.1"/>
    </source>
</evidence>
<proteinExistence type="predicted"/>
<dbReference type="AlphaFoldDB" id="A0A2N7K4Y9"/>
<dbReference type="EMBL" id="MCZK01000115">
    <property type="protein sequence ID" value="PMM69311.1"/>
    <property type="molecule type" value="Genomic_DNA"/>
</dbReference>
<sequence length="101" mass="10675">MKKLIITMGCMLVASSANATTTEIVAKEFGLAMVDSLVELQLQTACGTHISNAGKQIVTVDSDCISNVNELLKTLEAEPSATDLVSKVSSFMDANNIPKTL</sequence>
<gene>
    <name evidence="2" type="ORF">BCT49_07285</name>
</gene>